<reference evidence="2" key="1">
    <citation type="submission" date="2023-02" db="EMBL/GenBank/DDBJ databases">
        <title>Identification and recombinant expression of a fungal hydrolase from Papiliotrema laurentii that hydrolyzes apple cutin and clears colloidal polyester polyurethane.</title>
        <authorList>
            <consortium name="DOE Joint Genome Institute"/>
            <person name="Roman V.A."/>
            <person name="Bojanowski C."/>
            <person name="Crable B.R."/>
            <person name="Wagner D.N."/>
            <person name="Hung C.S."/>
            <person name="Nadeau L.J."/>
            <person name="Schratz L."/>
            <person name="Haridas S."/>
            <person name="Pangilinan J."/>
            <person name="Lipzen A."/>
            <person name="Na H."/>
            <person name="Yan M."/>
            <person name="Ng V."/>
            <person name="Grigoriev I.V."/>
            <person name="Spatafora J.W."/>
            <person name="Barlow D."/>
            <person name="Biffinger J."/>
            <person name="Kelley-Loughnane N."/>
            <person name="Varaljay V.A."/>
            <person name="Crookes-Goodson W.J."/>
        </authorList>
    </citation>
    <scope>NUCLEOTIDE SEQUENCE</scope>
    <source>
        <strain evidence="2">5307AH</strain>
    </source>
</reference>
<evidence type="ECO:0000313" key="2">
    <source>
        <dbReference type="EMBL" id="KAK1922385.1"/>
    </source>
</evidence>
<organism evidence="2 3">
    <name type="scientific">Papiliotrema laurentii</name>
    <name type="common">Cryptococcus laurentii</name>
    <dbReference type="NCBI Taxonomy" id="5418"/>
    <lineage>
        <taxon>Eukaryota</taxon>
        <taxon>Fungi</taxon>
        <taxon>Dikarya</taxon>
        <taxon>Basidiomycota</taxon>
        <taxon>Agaricomycotina</taxon>
        <taxon>Tremellomycetes</taxon>
        <taxon>Tremellales</taxon>
        <taxon>Rhynchogastremaceae</taxon>
        <taxon>Papiliotrema</taxon>
    </lineage>
</organism>
<evidence type="ECO:0000313" key="3">
    <source>
        <dbReference type="Proteomes" id="UP001182556"/>
    </source>
</evidence>
<dbReference type="Proteomes" id="UP001182556">
    <property type="component" value="Unassembled WGS sequence"/>
</dbReference>
<proteinExistence type="predicted"/>
<feature type="region of interest" description="Disordered" evidence="1">
    <location>
        <begin position="64"/>
        <end position="99"/>
    </location>
</feature>
<dbReference type="AlphaFoldDB" id="A0AAD9CVM9"/>
<accession>A0AAD9CVM9</accession>
<dbReference type="EMBL" id="JAODAN010000008">
    <property type="protein sequence ID" value="KAK1922385.1"/>
    <property type="molecule type" value="Genomic_DNA"/>
</dbReference>
<feature type="compositionally biased region" description="Low complexity" evidence="1">
    <location>
        <begin position="70"/>
        <end position="82"/>
    </location>
</feature>
<name>A0AAD9CVM9_PAPLA</name>
<keyword evidence="3" id="KW-1185">Reference proteome</keyword>
<gene>
    <name evidence="2" type="ORF">DB88DRAFT_511913</name>
</gene>
<sequence>MPSTRGDNASSSAADDEIRALEARLAVIAQTLSPMGELTTPAGKPVEELDSLQQRLHELTTMSQLDDLPGASDSTGASDSSANTHVEPTMPPGSTRKPILQPFTNRTTMKKPLPLSPPTLVESEASKRVRSMNALDAIGDAFIYRAKGLHAAILRNEQKLATASHAGVISKAWSLKNDQESLPGAYAWARSFLTSSDRQDPTKWTQGDREEFNHAKLAFSSFKPKRLSKPEWKTDYEKHLATFKRVGEQLAALDAKVPDNDSQSPPLPAYISNASWLITRFAPSAPLSSDDCKWMKDHSESIASGEIMHGSQASDCWGRVVRIRTAFNNAWSAAASMHSSLAPHATNLLQKHELLCLSTQLEELEEGRERFEALYNAGQESFGTKAESADT</sequence>
<comment type="caution">
    <text evidence="2">The sequence shown here is derived from an EMBL/GenBank/DDBJ whole genome shotgun (WGS) entry which is preliminary data.</text>
</comment>
<evidence type="ECO:0000256" key="1">
    <source>
        <dbReference type="SAM" id="MobiDB-lite"/>
    </source>
</evidence>
<protein>
    <submittedName>
        <fullName evidence="2">Uncharacterized protein</fullName>
    </submittedName>
</protein>